<dbReference type="STRING" id="1347342.BN863_15870"/>
<dbReference type="PATRIC" id="fig|1347342.6.peg.1594"/>
<evidence type="ECO:0000313" key="2">
    <source>
        <dbReference type="Proteomes" id="UP000016160"/>
    </source>
</evidence>
<evidence type="ECO:0000313" key="1">
    <source>
        <dbReference type="EMBL" id="CDF79299.1"/>
    </source>
</evidence>
<proteinExistence type="predicted"/>
<reference evidence="1 2" key="1">
    <citation type="journal article" date="2013" name="Appl. Environ. Microbiol.">
        <title>The genome of the alga-associated marine flavobacterium Formosa agariphila KMM 3901T reveals a broad potential for degradation of algal polysaccharides.</title>
        <authorList>
            <person name="Mann A.J."/>
            <person name="Hahnke R.L."/>
            <person name="Huang S."/>
            <person name="Werner J."/>
            <person name="Xing P."/>
            <person name="Barbeyron T."/>
            <person name="Huettel B."/>
            <person name="Stueber K."/>
            <person name="Reinhardt R."/>
            <person name="Harder J."/>
            <person name="Gloeckner F.O."/>
            <person name="Amann R.I."/>
            <person name="Teeling H."/>
        </authorList>
    </citation>
    <scope>NUCLEOTIDE SEQUENCE [LARGE SCALE GENOMIC DNA]</scope>
    <source>
        <strain evidence="2">DSM 15362 / KCTC 12365 / LMG 23005 / KMM 3901</strain>
    </source>
</reference>
<dbReference type="Proteomes" id="UP000016160">
    <property type="component" value="Chromosome"/>
</dbReference>
<protein>
    <submittedName>
        <fullName evidence="1">Uncharacterized protein</fullName>
    </submittedName>
</protein>
<gene>
    <name evidence="1" type="ORF">BN863_15870</name>
</gene>
<accession>T2KMV5</accession>
<dbReference type="EMBL" id="HG315671">
    <property type="protein sequence ID" value="CDF79299.1"/>
    <property type="molecule type" value="Genomic_DNA"/>
</dbReference>
<name>T2KMV5_FORAG</name>
<keyword evidence="2" id="KW-1185">Reference proteome</keyword>
<dbReference type="HOGENOM" id="CLU_474695_0_0_10"/>
<sequence>MIYKQILLQYPLILFLLLNTLCLHAQNTMEYSNEALQAKSKTELIGIATALLKEKHPEYILNTNDFNIRVWNTNYGSIKVIFTRAVRYVNSNTAVTNYDISIDLVSKEILPLDDPDLPFYTPSKEADKTIAALKAKGLLPKSNQPDVEYTITENTAYHLISCFDNLYEINKNSIKNQIHPYLSKTLVSKKTGDTLYFKGHNPFYYLSQITFKHYYQEHLFAVLTVKKSADNDAIINMAVSILKEKQPELNLNPNDYDIMILGNYKDLIVKYRRFIRFNTSDKETVFDLAVNIITKEISPFNTPEIAFYTPTSSNNKAIKTLQKLLPLEQSEHIEHTVSENDNYFFVTSIYESVTKHYFISKKNNEIVWTNDAFTLQFNNREDLSLQDHYKRMHGLFNVTSENNKPLEVMTLAVLNEKQFSPNIKLDDYSIGYKINKDEVEVTLTRLVTFVPLRHKNTPNLDYNLKVNLVEKTVAENPKHFYYPTDADLVTTKLIETKLADFLEGADKIYYPIEIIEEPDFFNIKHSGRFKLGAYTNITYRMDKKTKRIVAVIPTINPIYPNPAMQPSPYKEIKD</sequence>
<dbReference type="AlphaFoldDB" id="T2KMV5"/>
<organism evidence="1 2">
    <name type="scientific">Formosa agariphila (strain DSM 15362 / KCTC 12365 / LMG 23005 / KMM 3901 / M-2Alg 35-1)</name>
    <dbReference type="NCBI Taxonomy" id="1347342"/>
    <lineage>
        <taxon>Bacteria</taxon>
        <taxon>Pseudomonadati</taxon>
        <taxon>Bacteroidota</taxon>
        <taxon>Flavobacteriia</taxon>
        <taxon>Flavobacteriales</taxon>
        <taxon>Flavobacteriaceae</taxon>
        <taxon>Formosa</taxon>
    </lineage>
</organism>